<dbReference type="InterPro" id="IPR008920">
    <property type="entry name" value="TF_FadR/GntR_C"/>
</dbReference>
<comment type="caution">
    <text evidence="5">The sequence shown here is derived from an EMBL/GenBank/DDBJ whole genome shotgun (WGS) entry which is preliminary data.</text>
</comment>
<organism evidence="5 6">
    <name type="scientific">[Pantoea] beijingensis</name>
    <dbReference type="NCBI Taxonomy" id="1324864"/>
    <lineage>
        <taxon>Bacteria</taxon>
        <taxon>Pseudomonadati</taxon>
        <taxon>Pseudomonadota</taxon>
        <taxon>Gammaproteobacteria</taxon>
        <taxon>Enterobacterales</taxon>
        <taxon>Erwiniaceae</taxon>
        <taxon>Erwinia</taxon>
    </lineage>
</organism>
<accession>A0A443I9U1</accession>
<evidence type="ECO:0000256" key="2">
    <source>
        <dbReference type="ARBA" id="ARBA00023125"/>
    </source>
</evidence>
<dbReference type="Gene3D" id="1.20.120.530">
    <property type="entry name" value="GntR ligand-binding domain-like"/>
    <property type="match status" value="1"/>
</dbReference>
<dbReference type="InterPro" id="IPR011711">
    <property type="entry name" value="GntR_C"/>
</dbReference>
<dbReference type="SUPFAM" id="SSF48008">
    <property type="entry name" value="GntR ligand-binding domain-like"/>
    <property type="match status" value="1"/>
</dbReference>
<dbReference type="InterPro" id="IPR036390">
    <property type="entry name" value="WH_DNA-bd_sf"/>
</dbReference>
<name>A0A443I9U1_9GAMM</name>
<dbReference type="InterPro" id="IPR000524">
    <property type="entry name" value="Tscrpt_reg_HTH_GntR"/>
</dbReference>
<reference evidence="5 6" key="1">
    <citation type="submission" date="2014-04" db="EMBL/GenBank/DDBJ databases">
        <title>Draft genome sequence of Pantoea beijingensis strain LMG 27579, an emerging pathogen to Pleurotus eryngii with potential industrial application.</title>
        <authorList>
            <person name="Xu F."/>
            <person name="Liu Y."/>
            <person name="Wang S."/>
            <person name="Yin Y."/>
            <person name="Ma Y."/>
            <person name="Zhao S."/>
            <person name="Rong C."/>
        </authorList>
    </citation>
    <scope>NUCLEOTIDE SEQUENCE [LARGE SCALE GENOMIC DNA]</scope>
    <source>
        <strain evidence="5 6">LMG 27579</strain>
    </source>
</reference>
<evidence type="ECO:0000259" key="4">
    <source>
        <dbReference type="PROSITE" id="PS50949"/>
    </source>
</evidence>
<protein>
    <recommendedName>
        <fullName evidence="4">HTH gntR-type domain-containing protein</fullName>
    </recommendedName>
</protein>
<dbReference type="GO" id="GO:0003677">
    <property type="term" value="F:DNA binding"/>
    <property type="evidence" value="ECO:0007669"/>
    <property type="project" value="UniProtKB-KW"/>
</dbReference>
<keyword evidence="1" id="KW-0805">Transcription regulation</keyword>
<keyword evidence="2" id="KW-0238">DNA-binding</keyword>
<sequence>MGTGFNKEQMMAKNVSDVSAASESVALLPVRGQLPEEQLIYDRLVDAIIDKTLRPGEYLNEVKLAKSYGVPRSRVRRVLERLRDEAVIEFQLNRGAFIRRPTVDEARDVFEARRHLESIIVRLACARATKANIAQLYTHLETQRRVFDNRLPEMNRIAGEFHMLLAEMAGNEVLTRMLTLLMRRVCLIQSLYEKQNGVLCLVHEHEKLIALIDANDADGAAAVALAHCQHIEQSLDLSERRRAEVDIYGTVLLPGDRP</sequence>
<dbReference type="RefSeq" id="WP_128179049.1">
    <property type="nucleotide sequence ID" value="NZ_CP071409.1"/>
</dbReference>
<dbReference type="Pfam" id="PF07729">
    <property type="entry name" value="FCD"/>
    <property type="match status" value="1"/>
</dbReference>
<dbReference type="Gene3D" id="1.10.10.10">
    <property type="entry name" value="Winged helix-like DNA-binding domain superfamily/Winged helix DNA-binding domain"/>
    <property type="match status" value="1"/>
</dbReference>
<dbReference type="InterPro" id="IPR036388">
    <property type="entry name" value="WH-like_DNA-bd_sf"/>
</dbReference>
<dbReference type="PANTHER" id="PTHR43537:SF53">
    <property type="entry name" value="HTH-TYPE TRANSCRIPTIONAL REPRESSOR NANR"/>
    <property type="match status" value="1"/>
</dbReference>
<feature type="domain" description="HTH gntR-type" evidence="4">
    <location>
        <begin position="34"/>
        <end position="101"/>
    </location>
</feature>
<evidence type="ECO:0000313" key="6">
    <source>
        <dbReference type="Proteomes" id="UP000288794"/>
    </source>
</evidence>
<evidence type="ECO:0000313" key="5">
    <source>
        <dbReference type="EMBL" id="RWR00971.1"/>
    </source>
</evidence>
<keyword evidence="6" id="KW-1185">Reference proteome</keyword>
<dbReference type="EMBL" id="JMEE01000044">
    <property type="protein sequence ID" value="RWR00971.1"/>
    <property type="molecule type" value="Genomic_DNA"/>
</dbReference>
<dbReference type="SUPFAM" id="SSF46785">
    <property type="entry name" value="Winged helix' DNA-binding domain"/>
    <property type="match status" value="1"/>
</dbReference>
<dbReference type="Proteomes" id="UP000288794">
    <property type="component" value="Unassembled WGS sequence"/>
</dbReference>
<dbReference type="Pfam" id="PF00392">
    <property type="entry name" value="GntR"/>
    <property type="match status" value="1"/>
</dbReference>
<dbReference type="SMART" id="SM00895">
    <property type="entry name" value="FCD"/>
    <property type="match status" value="1"/>
</dbReference>
<evidence type="ECO:0000256" key="1">
    <source>
        <dbReference type="ARBA" id="ARBA00023015"/>
    </source>
</evidence>
<proteinExistence type="predicted"/>
<dbReference type="AlphaFoldDB" id="A0A443I9U1"/>
<dbReference type="SMART" id="SM00345">
    <property type="entry name" value="HTH_GNTR"/>
    <property type="match status" value="1"/>
</dbReference>
<keyword evidence="3" id="KW-0804">Transcription</keyword>
<dbReference type="PANTHER" id="PTHR43537">
    <property type="entry name" value="TRANSCRIPTIONAL REGULATOR, GNTR FAMILY"/>
    <property type="match status" value="1"/>
</dbReference>
<evidence type="ECO:0000256" key="3">
    <source>
        <dbReference type="ARBA" id="ARBA00023163"/>
    </source>
</evidence>
<dbReference type="GO" id="GO:0003700">
    <property type="term" value="F:DNA-binding transcription factor activity"/>
    <property type="evidence" value="ECO:0007669"/>
    <property type="project" value="InterPro"/>
</dbReference>
<gene>
    <name evidence="5" type="ORF">ED28_16105</name>
</gene>
<dbReference type="PROSITE" id="PS50949">
    <property type="entry name" value="HTH_GNTR"/>
    <property type="match status" value="1"/>
</dbReference>